<dbReference type="SUPFAM" id="SSF52080">
    <property type="entry name" value="Ribosomal proteins L15p and L18e"/>
    <property type="match status" value="1"/>
</dbReference>
<feature type="domain" description="Spt20-like SEP" evidence="5">
    <location>
        <begin position="75"/>
        <end position="219"/>
    </location>
</feature>
<feature type="compositionally biased region" description="Pro residues" evidence="4">
    <location>
        <begin position="358"/>
        <end position="368"/>
    </location>
</feature>
<dbReference type="InterPro" id="IPR036227">
    <property type="entry name" value="Ribosomal_uL15/eL18_sf"/>
</dbReference>
<feature type="region of interest" description="Disordered" evidence="4">
    <location>
        <begin position="761"/>
        <end position="790"/>
    </location>
</feature>
<evidence type="ECO:0000256" key="2">
    <source>
        <dbReference type="ARBA" id="ARBA00022980"/>
    </source>
</evidence>
<dbReference type="Pfam" id="PF12090">
    <property type="entry name" value="Spt20_SEP"/>
    <property type="match status" value="1"/>
</dbReference>
<sequence length="1113" mass="119677">MQQAVERALDRADYVIASAQQRPPKRKRSSSGEASLYEKLYDMYVEECGKEPEAPEELRSNVNLLEKLVRRESLPCLVVSLHPGVGGYSLMLEGKHGADSETIRLPYEAGELLEYLDAEELPPALLDLLEKSQVNIFHCGCVIAQVRDYRQGSGGEPPGYQSRHILLRPTMQTLACDVQSITSDGQEWTQEDKLLLESQLILATAEPLCLDPSISVACTANRLLYNKQKMNTRPMKRSFKRYSAPSLSRQRELSGCPPPPELRVWASCRKGRDSQAGQRYDLKNSKAGSCVDMWKQRPCDLAVPSEVDVQKYARGKRSARQDVSPPGVWPAHEVRDGGAFGCEAGGEPQTTELTFMQPPLPPNNPPFSGPRRPWKEGGWEGQMSPPHPSTDDHSDGVPPESKTAAGGVVVRPDAVVPQKAKCLVPASQSSSGSAGLSGLPPGKDPEQPEMVSVRSPVQGQGVRPPPLRVRLPWSSGKSWSGNSFTPWEASSFLKSPSPAPASKPPGLSQQSSVGVNRVNPLPAALPSSASAPQRSPASRVTASSAGRNLRLPKVAGPGRGAQALARGSGPGQGCTAGTTAPARVKPSSLPSGAQSPSAVPTAARGPPVRVQFFLKHPSGLRPVTLLELPQDSLLLNTPQQPEQRLCQLIPQEQLQQASTSGPLQPVPQGSRARGAAGPKTASSAQPAVVLSRAGEGSVPQPQAAVLAALGSAESHGRPRQIGPRPAHPLPPAPASQPPPPQQAQALRILQGPVAVTTVAAQTAGPPRGQQAASQSGVYGHTTPNAPALVETPFRRVDLTEAWKLRGHVSHGHGCMRKHRKHPGGRGNAGGMHHHRINFNKYHPGYFGKVGMRHYHLKRNQSFCPTVNLDKLWTLVSEQTQLFLLQLGAPFLADGSMYMYSSKGVPRVSIDVIQPVELTIQLDCGCQRPESWWPYCCHGVQLLTASLPRLISWQRAERPEQVPTDRRRRRNAPVVKTQSLRVSCCPSEEPSPGPVGHCRKERDFPASGLEATNDRSPRPRSEVNFSLALAAFLALVHSSGSKKPSLRAPVLSSRGGRPRPGAVPAESPAWIHTPGPNPASSACHTGPPLTSHRVPATRTLCFVRTSPTFLLPCS</sequence>
<keyword evidence="2" id="KW-0689">Ribosomal protein</keyword>
<dbReference type="InterPro" id="IPR046468">
    <property type="entry name" value="Spt20-like_SEP"/>
</dbReference>
<evidence type="ECO:0000256" key="3">
    <source>
        <dbReference type="ARBA" id="ARBA00023274"/>
    </source>
</evidence>
<feature type="compositionally biased region" description="Polar residues" evidence="4">
    <location>
        <begin position="653"/>
        <end position="662"/>
    </location>
</feature>
<dbReference type="PANTHER" id="PTHR13526">
    <property type="entry name" value="TRANSCRIPTION FACTOR SPT20 HOMOLOG"/>
    <property type="match status" value="1"/>
</dbReference>
<keyword evidence="6" id="KW-1185">Reference proteome</keyword>
<dbReference type="GO" id="GO:0003712">
    <property type="term" value="F:transcription coregulator activity"/>
    <property type="evidence" value="ECO:0007669"/>
    <property type="project" value="InterPro"/>
</dbReference>
<comment type="similarity">
    <text evidence="1">Belongs to the SPT20 family.</text>
</comment>
<dbReference type="GO" id="GO:0006357">
    <property type="term" value="P:regulation of transcription by RNA polymerase II"/>
    <property type="evidence" value="ECO:0007669"/>
    <property type="project" value="TreeGrafter"/>
</dbReference>
<feature type="compositionally biased region" description="Polar residues" evidence="4">
    <location>
        <begin position="475"/>
        <end position="485"/>
    </location>
</feature>
<feature type="region of interest" description="Disordered" evidence="4">
    <location>
        <begin position="1040"/>
        <end position="1066"/>
    </location>
</feature>
<proteinExistence type="inferred from homology"/>
<dbReference type="OrthoDB" id="1932706at2759"/>
<feature type="region of interest" description="Disordered" evidence="4">
    <location>
        <begin position="710"/>
        <end position="743"/>
    </location>
</feature>
<accession>A0A6P9F7D5</accession>
<dbReference type="PANTHER" id="PTHR13526:SF16">
    <property type="entry name" value="SPT20-LIKE SEP DOMAIN-CONTAINING PROTEIN"/>
    <property type="match status" value="1"/>
</dbReference>
<feature type="compositionally biased region" description="Low complexity" evidence="4">
    <location>
        <begin position="425"/>
        <end position="441"/>
    </location>
</feature>
<feature type="region of interest" description="Disordered" evidence="4">
    <location>
        <begin position="982"/>
        <end position="1001"/>
    </location>
</feature>
<dbReference type="InterPro" id="IPR021950">
    <property type="entry name" value="Spt20"/>
</dbReference>
<feature type="compositionally biased region" description="Low complexity" evidence="4">
    <location>
        <begin position="982"/>
        <end position="995"/>
    </location>
</feature>
<feature type="compositionally biased region" description="Polar residues" evidence="4">
    <location>
        <begin position="770"/>
        <end position="784"/>
    </location>
</feature>
<dbReference type="GO" id="GO:0000124">
    <property type="term" value="C:SAGA complex"/>
    <property type="evidence" value="ECO:0007669"/>
    <property type="project" value="InterPro"/>
</dbReference>
<feature type="compositionally biased region" description="Pro residues" evidence="4">
    <location>
        <begin position="725"/>
        <end position="741"/>
    </location>
</feature>
<feature type="region of interest" description="Disordered" evidence="4">
    <location>
        <begin position="653"/>
        <end position="686"/>
    </location>
</feature>
<evidence type="ECO:0000313" key="6">
    <source>
        <dbReference type="Proteomes" id="UP000515165"/>
    </source>
</evidence>
<evidence type="ECO:0000256" key="4">
    <source>
        <dbReference type="SAM" id="MobiDB-lite"/>
    </source>
</evidence>
<organism evidence="6 7">
    <name type="scientific">Zalophus californianus</name>
    <name type="common">California sealion</name>
    <dbReference type="NCBI Taxonomy" id="9704"/>
    <lineage>
        <taxon>Eukaryota</taxon>
        <taxon>Metazoa</taxon>
        <taxon>Chordata</taxon>
        <taxon>Craniata</taxon>
        <taxon>Vertebrata</taxon>
        <taxon>Euteleostomi</taxon>
        <taxon>Mammalia</taxon>
        <taxon>Eutheria</taxon>
        <taxon>Laurasiatheria</taxon>
        <taxon>Carnivora</taxon>
        <taxon>Caniformia</taxon>
        <taxon>Pinnipedia</taxon>
        <taxon>Otariidae</taxon>
        <taxon>Zalophus</taxon>
    </lineage>
</organism>
<feature type="compositionally biased region" description="Low complexity" evidence="4">
    <location>
        <begin position="520"/>
        <end position="539"/>
    </location>
</feature>
<feature type="compositionally biased region" description="Polar residues" evidence="4">
    <location>
        <begin position="588"/>
        <end position="598"/>
    </location>
</feature>
<dbReference type="Proteomes" id="UP000515165">
    <property type="component" value="Chromosome X"/>
</dbReference>
<evidence type="ECO:0000313" key="7">
    <source>
        <dbReference type="RefSeq" id="XP_035581351.1"/>
    </source>
</evidence>
<keyword evidence="3" id="KW-0687">Ribonucleoprotein</keyword>
<gene>
    <name evidence="7" type="primary">LOC113931217</name>
</gene>
<dbReference type="Gene3D" id="3.100.10.10">
    <property type="match status" value="1"/>
</dbReference>
<feature type="region of interest" description="Disordered" evidence="4">
    <location>
        <begin position="313"/>
        <end position="404"/>
    </location>
</feature>
<dbReference type="RefSeq" id="XP_035581351.1">
    <property type="nucleotide sequence ID" value="XM_035725458.1"/>
</dbReference>
<feature type="region of interest" description="Disordered" evidence="4">
    <location>
        <begin position="422"/>
        <end position="604"/>
    </location>
</feature>
<protein>
    <submittedName>
        <fullName evidence="7">Transcription factor SPT20 homolog</fullName>
    </submittedName>
</protein>
<dbReference type="GO" id="GO:0005840">
    <property type="term" value="C:ribosome"/>
    <property type="evidence" value="ECO:0007669"/>
    <property type="project" value="UniProtKB-KW"/>
</dbReference>
<dbReference type="AlphaFoldDB" id="A0A6P9F7D5"/>
<dbReference type="KEGG" id="zca:113931217"/>
<evidence type="ECO:0000256" key="1">
    <source>
        <dbReference type="ARBA" id="ARBA00009112"/>
    </source>
</evidence>
<evidence type="ECO:0000259" key="5">
    <source>
        <dbReference type="Pfam" id="PF12090"/>
    </source>
</evidence>
<reference evidence="7" key="1">
    <citation type="submission" date="2025-08" db="UniProtKB">
        <authorList>
            <consortium name="RefSeq"/>
        </authorList>
    </citation>
    <scope>IDENTIFICATION</scope>
    <source>
        <tissue evidence="7">Blood</tissue>
    </source>
</reference>
<name>A0A6P9F7D5_ZALCA</name>
<dbReference type="GO" id="GO:1990904">
    <property type="term" value="C:ribonucleoprotein complex"/>
    <property type="evidence" value="ECO:0007669"/>
    <property type="project" value="UniProtKB-KW"/>
</dbReference>
<dbReference type="GeneID" id="113931217"/>